<feature type="region of interest" description="Disordered" evidence="2">
    <location>
        <begin position="143"/>
        <end position="176"/>
    </location>
</feature>
<dbReference type="Gene3D" id="3.40.50.620">
    <property type="entry name" value="HUPs"/>
    <property type="match status" value="2"/>
</dbReference>
<reference evidence="4 5" key="1">
    <citation type="submission" date="2024-09" db="EMBL/GenBank/DDBJ databases">
        <title>The Natural Products Discovery Center: Release of the First 8490 Sequenced Strains for Exploring Actinobacteria Biosynthetic Diversity.</title>
        <authorList>
            <person name="Kalkreuter E."/>
            <person name="Kautsar S.A."/>
            <person name="Yang D."/>
            <person name="Bader C.D."/>
            <person name="Teijaro C.N."/>
            <person name="Fluegel L."/>
            <person name="Davis C.M."/>
            <person name="Simpson J.R."/>
            <person name="Lauterbach L."/>
            <person name="Steele A.D."/>
            <person name="Gui C."/>
            <person name="Meng S."/>
            <person name="Li G."/>
            <person name="Viehrig K."/>
            <person name="Ye F."/>
            <person name="Su P."/>
            <person name="Kiefer A.F."/>
            <person name="Nichols A."/>
            <person name="Cepeda A.J."/>
            <person name="Yan W."/>
            <person name="Fan B."/>
            <person name="Jiang Y."/>
            <person name="Adhikari A."/>
            <person name="Zheng C.-J."/>
            <person name="Schuster L."/>
            <person name="Cowan T.M."/>
            <person name="Smanski M.J."/>
            <person name="Chevrette M.G."/>
            <person name="De Carvalho L.P.S."/>
            <person name="Shen B."/>
        </authorList>
    </citation>
    <scope>NUCLEOTIDE SEQUENCE [LARGE SCALE GENOMIC DNA]</scope>
    <source>
        <strain evidence="4 5">NPDC059500</strain>
    </source>
</reference>
<name>A0ABW6HGS0_9ACTN</name>
<dbReference type="PRINTS" id="PR01438">
    <property type="entry name" value="UNVRSLSTRESS"/>
</dbReference>
<dbReference type="Proteomes" id="UP001599756">
    <property type="component" value="Unassembled WGS sequence"/>
</dbReference>
<feature type="domain" description="UspA" evidence="3">
    <location>
        <begin position="177"/>
        <end position="318"/>
    </location>
</feature>
<dbReference type="InterPro" id="IPR006015">
    <property type="entry name" value="Universal_stress_UspA"/>
</dbReference>
<evidence type="ECO:0000256" key="2">
    <source>
        <dbReference type="SAM" id="MobiDB-lite"/>
    </source>
</evidence>
<accession>A0ABW6HGS0</accession>
<dbReference type="PANTHER" id="PTHR46553:SF3">
    <property type="entry name" value="ADENINE NUCLEOTIDE ALPHA HYDROLASES-LIKE SUPERFAMILY PROTEIN"/>
    <property type="match status" value="1"/>
</dbReference>
<comment type="similarity">
    <text evidence="1">Belongs to the universal stress protein A family.</text>
</comment>
<evidence type="ECO:0000313" key="4">
    <source>
        <dbReference type="EMBL" id="MFE1755633.1"/>
    </source>
</evidence>
<evidence type="ECO:0000256" key="1">
    <source>
        <dbReference type="ARBA" id="ARBA00008791"/>
    </source>
</evidence>
<feature type="domain" description="UspA" evidence="3">
    <location>
        <begin position="9"/>
        <end position="142"/>
    </location>
</feature>
<evidence type="ECO:0000313" key="5">
    <source>
        <dbReference type="Proteomes" id="UP001599756"/>
    </source>
</evidence>
<organism evidence="4 5">
    <name type="scientific">Streptomyces anandii</name>
    <dbReference type="NCBI Taxonomy" id="285454"/>
    <lineage>
        <taxon>Bacteria</taxon>
        <taxon>Bacillati</taxon>
        <taxon>Actinomycetota</taxon>
        <taxon>Actinomycetes</taxon>
        <taxon>Kitasatosporales</taxon>
        <taxon>Streptomycetaceae</taxon>
        <taxon>Streptomyces</taxon>
    </lineage>
</organism>
<dbReference type="InterPro" id="IPR014729">
    <property type="entry name" value="Rossmann-like_a/b/a_fold"/>
</dbReference>
<dbReference type="SUPFAM" id="SSF52402">
    <property type="entry name" value="Adenine nucleotide alpha hydrolases-like"/>
    <property type="match status" value="2"/>
</dbReference>
<proteinExistence type="inferred from homology"/>
<feature type="compositionally biased region" description="Gly residues" evidence="2">
    <location>
        <begin position="152"/>
        <end position="172"/>
    </location>
</feature>
<dbReference type="RefSeq" id="WP_381812144.1">
    <property type="nucleotide sequence ID" value="NZ_JBHYTS010000101.1"/>
</dbReference>
<dbReference type="InterPro" id="IPR006016">
    <property type="entry name" value="UspA"/>
</dbReference>
<comment type="caution">
    <text evidence="4">The sequence shown here is derived from an EMBL/GenBank/DDBJ whole genome shotgun (WGS) entry which is preliminary data.</text>
</comment>
<protein>
    <submittedName>
        <fullName evidence="4">Universal stress protein</fullName>
    </submittedName>
</protein>
<keyword evidence="5" id="KW-1185">Reference proteome</keyword>
<dbReference type="EMBL" id="JBHYTS010000101">
    <property type="protein sequence ID" value="MFE1755633.1"/>
    <property type="molecule type" value="Genomic_DNA"/>
</dbReference>
<evidence type="ECO:0000259" key="3">
    <source>
        <dbReference type="Pfam" id="PF00582"/>
    </source>
</evidence>
<gene>
    <name evidence="4" type="ORF">ACFW88_34730</name>
</gene>
<sequence>MSSTPALPVTAGLDGRRASLAAADWAAREALRREVPLRLVHAWEQSVVPLASLAQAAVPPDPERSASLLAEARAYLTRRHPGLDVTTDRLTGDPVAALVAAADESGLLVLGSRGLGRTAGFLLGSVARSVVARAARPVVLVRSPETAADGDTSGGTGGGTDARAGEGSGTGDAPGDVVVGVDLDGPDDAVLAYAFEAAALRGTGLRVVHGHGPVDGEGTGAVGPADGLADGDALAERAVPAEGPLAQALRPWQEKFPGVPVTAQAAIGQAGSHLAEASRDAGLLVVGRAARHAPVGALIGPVTDAVLRHALSPVAVVPHD</sequence>
<dbReference type="PANTHER" id="PTHR46553">
    <property type="entry name" value="ADENINE NUCLEOTIDE ALPHA HYDROLASES-LIKE SUPERFAMILY PROTEIN"/>
    <property type="match status" value="1"/>
</dbReference>
<dbReference type="Pfam" id="PF00582">
    <property type="entry name" value="Usp"/>
    <property type="match status" value="2"/>
</dbReference>